<dbReference type="GO" id="GO:0009289">
    <property type="term" value="C:pilus"/>
    <property type="evidence" value="ECO:0007669"/>
    <property type="project" value="InterPro"/>
</dbReference>
<dbReference type="InterPro" id="IPR009742">
    <property type="entry name" value="Curlin_rpt"/>
</dbReference>
<proteinExistence type="inferred from homology"/>
<dbReference type="STRING" id="1685382.AVJ23_06780"/>
<reference evidence="3 4" key="1">
    <citation type="submission" date="2015-12" db="EMBL/GenBank/DDBJ databases">
        <authorList>
            <person name="Shamseldin A."/>
            <person name="Moawad H."/>
            <person name="Abd El-Rahim W.M."/>
            <person name="Sadowsky M.J."/>
        </authorList>
    </citation>
    <scope>NUCLEOTIDE SEQUENCE [LARGE SCALE GENOMIC DNA]</scope>
    <source>
        <strain evidence="3 4">SJ5A-1</strain>
    </source>
</reference>
<organism evidence="3 4">
    <name type="scientific">Pseudoponticoccus marisrubri</name>
    <dbReference type="NCBI Taxonomy" id="1685382"/>
    <lineage>
        <taxon>Bacteria</taxon>
        <taxon>Pseudomonadati</taxon>
        <taxon>Pseudomonadota</taxon>
        <taxon>Alphaproteobacteria</taxon>
        <taxon>Rhodobacterales</taxon>
        <taxon>Roseobacteraceae</taxon>
        <taxon>Pseudoponticoccus</taxon>
    </lineage>
</organism>
<evidence type="ECO:0000313" key="3">
    <source>
        <dbReference type="EMBL" id="KUF11464.1"/>
    </source>
</evidence>
<dbReference type="OrthoDB" id="7817250at2"/>
<dbReference type="EMBL" id="LPXO01000003">
    <property type="protein sequence ID" value="KUF11464.1"/>
    <property type="molecule type" value="Genomic_DNA"/>
</dbReference>
<comment type="caution">
    <text evidence="3">The sequence shown here is derived from an EMBL/GenBank/DDBJ whole genome shotgun (WGS) entry which is preliminary data.</text>
</comment>
<protein>
    <recommendedName>
        <fullName evidence="5">Curlin</fullName>
    </recommendedName>
</protein>
<dbReference type="Proteomes" id="UP000054396">
    <property type="component" value="Unassembled WGS sequence"/>
</dbReference>
<dbReference type="AlphaFoldDB" id="A0A0W7WLT9"/>
<gene>
    <name evidence="3" type="ORF">AVJ23_06780</name>
</gene>
<dbReference type="GO" id="GO:0007155">
    <property type="term" value="P:cell adhesion"/>
    <property type="evidence" value="ECO:0007669"/>
    <property type="project" value="InterPro"/>
</dbReference>
<name>A0A0W7WLT9_9RHOB</name>
<keyword evidence="2" id="KW-0732">Signal</keyword>
<keyword evidence="4" id="KW-1185">Reference proteome</keyword>
<evidence type="ECO:0008006" key="5">
    <source>
        <dbReference type="Google" id="ProtNLM"/>
    </source>
</evidence>
<comment type="similarity">
    <text evidence="1">Belongs to the CsgA/CsgB family.</text>
</comment>
<evidence type="ECO:0000256" key="2">
    <source>
        <dbReference type="ARBA" id="ARBA00022729"/>
    </source>
</evidence>
<dbReference type="RefSeq" id="WP_058861409.1">
    <property type="nucleotide sequence ID" value="NZ_LPXO01000003.1"/>
</dbReference>
<evidence type="ECO:0000313" key="4">
    <source>
        <dbReference type="Proteomes" id="UP000054396"/>
    </source>
</evidence>
<sequence>MLGAGAAGAQGVSDNLVNIEQFGSDNTAGITQSGANNVAGPDGLDMVQDGFFNQLTIEQNGDDNSIGALSPGLFQNGQSTTQTVFNNIDIFQFSDENRVGSVEQQSAGTVPNGANDLLVEQSGGDRNVIDYIVQFQAGGQAPNLMSLTMSGADNYIEKARQYSFTTVRNEPNSITVVLSGDRNGRYVLGGPAALPLLESSTLIQRAGASDPRGNGNFIDLLISGDDNAFAIDQGGRFNSVGFLSVLGNQNELGLRQDGDENDIVVSPILGDGNSIGIDQLGTNLADVTVLNFSDDNDVSIDQTGTNDAFVTLEGNRNTIIANQTFTSGMGGDNLAEISFDGDENSVRVSQEGSNVVNVAVTGNGNNTANVLDPAKQVFGLDTGRVEQIGFDNIMTADVTGDRNVMASLQGGDLNTILLSVFGDDNEAAFLQMGSNNNAVVNQMGVGNRAFIRQ</sequence>
<accession>A0A0W7WLT9</accession>
<evidence type="ECO:0000256" key="1">
    <source>
        <dbReference type="ARBA" id="ARBA00009766"/>
    </source>
</evidence>
<dbReference type="Pfam" id="PF07012">
    <property type="entry name" value="Curlin_rpt"/>
    <property type="match status" value="2"/>
</dbReference>